<name>A0A2H3CDE8_9AGAR</name>
<dbReference type="EMBL" id="KZ293418">
    <property type="protein sequence ID" value="PBK74807.1"/>
    <property type="molecule type" value="Genomic_DNA"/>
</dbReference>
<keyword evidence="3" id="KW-1185">Reference proteome</keyword>
<evidence type="ECO:0000313" key="3">
    <source>
        <dbReference type="Proteomes" id="UP000218334"/>
    </source>
</evidence>
<organism evidence="2 3">
    <name type="scientific">Armillaria solidipes</name>
    <dbReference type="NCBI Taxonomy" id="1076256"/>
    <lineage>
        <taxon>Eukaryota</taxon>
        <taxon>Fungi</taxon>
        <taxon>Dikarya</taxon>
        <taxon>Basidiomycota</taxon>
        <taxon>Agaricomycotina</taxon>
        <taxon>Agaricomycetes</taxon>
        <taxon>Agaricomycetidae</taxon>
        <taxon>Agaricales</taxon>
        <taxon>Marasmiineae</taxon>
        <taxon>Physalacriaceae</taxon>
        <taxon>Armillaria</taxon>
    </lineage>
</organism>
<sequence length="172" mass="18794">MMFQFVAFFIAILYAFIVLSFPITAEAARLPALYRSEQRDHPAISRRDVFSPKITNPTASTTWFKDSRVNVTWDTSNVPQNLTNTKGKLVLGFMNGRDDNEHLDMQNPLAEGFDILAGTASFLVPDVTPGQDYIVVLFGDSGNRSPKFKISTPEAKASGALDEVICAAGACG</sequence>
<evidence type="ECO:0000256" key="1">
    <source>
        <dbReference type="SAM" id="SignalP"/>
    </source>
</evidence>
<protein>
    <recommendedName>
        <fullName evidence="4">PEBP-like protein</fullName>
    </recommendedName>
</protein>
<feature type="signal peptide" evidence="1">
    <location>
        <begin position="1"/>
        <end position="27"/>
    </location>
</feature>
<proteinExistence type="predicted"/>
<dbReference type="STRING" id="1076256.A0A2H3CDE8"/>
<dbReference type="AlphaFoldDB" id="A0A2H3CDE8"/>
<feature type="chain" id="PRO_5013702265" description="PEBP-like protein" evidence="1">
    <location>
        <begin position="28"/>
        <end position="172"/>
    </location>
</feature>
<evidence type="ECO:0008006" key="4">
    <source>
        <dbReference type="Google" id="ProtNLM"/>
    </source>
</evidence>
<accession>A0A2H3CDE8</accession>
<reference evidence="3" key="1">
    <citation type="journal article" date="2017" name="Nat. Ecol. Evol.">
        <title>Genome expansion and lineage-specific genetic innovations in the forest pathogenic fungi Armillaria.</title>
        <authorList>
            <person name="Sipos G."/>
            <person name="Prasanna A.N."/>
            <person name="Walter M.C."/>
            <person name="O'Connor E."/>
            <person name="Balint B."/>
            <person name="Krizsan K."/>
            <person name="Kiss B."/>
            <person name="Hess J."/>
            <person name="Varga T."/>
            <person name="Slot J."/>
            <person name="Riley R."/>
            <person name="Boka B."/>
            <person name="Rigling D."/>
            <person name="Barry K."/>
            <person name="Lee J."/>
            <person name="Mihaltcheva S."/>
            <person name="LaButti K."/>
            <person name="Lipzen A."/>
            <person name="Waldron R."/>
            <person name="Moloney N.M."/>
            <person name="Sperisen C."/>
            <person name="Kredics L."/>
            <person name="Vagvoelgyi C."/>
            <person name="Patrignani A."/>
            <person name="Fitzpatrick D."/>
            <person name="Nagy I."/>
            <person name="Doyle S."/>
            <person name="Anderson J.B."/>
            <person name="Grigoriev I.V."/>
            <person name="Gueldener U."/>
            <person name="Muensterkoetter M."/>
            <person name="Nagy L.G."/>
        </authorList>
    </citation>
    <scope>NUCLEOTIDE SEQUENCE [LARGE SCALE GENOMIC DNA]</scope>
    <source>
        <strain evidence="3">28-4</strain>
    </source>
</reference>
<evidence type="ECO:0000313" key="2">
    <source>
        <dbReference type="EMBL" id="PBK74807.1"/>
    </source>
</evidence>
<keyword evidence="1" id="KW-0732">Signal</keyword>
<dbReference type="Proteomes" id="UP000218334">
    <property type="component" value="Unassembled WGS sequence"/>
</dbReference>
<gene>
    <name evidence="2" type="ORF">ARMSODRAFT_1080491</name>
</gene>